<dbReference type="GeneTree" id="ENSGT00950000183007"/>
<dbReference type="GO" id="GO:0003924">
    <property type="term" value="F:GTPase activity"/>
    <property type="evidence" value="ECO:0007669"/>
    <property type="project" value="TreeGrafter"/>
</dbReference>
<dbReference type="InterPro" id="IPR007743">
    <property type="entry name" value="Immunity-related_GTPase-like"/>
</dbReference>
<evidence type="ECO:0000256" key="1">
    <source>
        <dbReference type="ARBA" id="ARBA00005429"/>
    </source>
</evidence>
<dbReference type="RefSeq" id="XP_013363577.1">
    <property type="nucleotide sequence ID" value="XM_013508123.1"/>
</dbReference>
<dbReference type="InterPro" id="IPR027417">
    <property type="entry name" value="P-loop_NTPase"/>
</dbReference>
<evidence type="ECO:0000259" key="6">
    <source>
        <dbReference type="PROSITE" id="PS51716"/>
    </source>
</evidence>
<evidence type="ECO:0000256" key="4">
    <source>
        <dbReference type="ARBA" id="ARBA00023134"/>
    </source>
</evidence>
<dbReference type="SUPFAM" id="SSF52540">
    <property type="entry name" value="P-loop containing nucleoside triphosphate hydrolases"/>
    <property type="match status" value="1"/>
</dbReference>
<name>A0A8C2WEG2_CHILA</name>
<sequence>MGQWFSTDANTESANLASSVNQYLKNFKLESRILSEETRVLIQYFLEKGDVPKAISIVNSVFKVIENAPLSIAVTGESGAGKSTLINALRGMGHEEEGSAATGAVETTMERTEYKHPKFPNVSIWDLPGIGTTNFPPEKYLREVKFAEYDFFLLVSAARFKYSDAELAKAIAKMKKNFYFVRTKIDMDLASEEKAKPTTFRKDVILGKMSDDCVKNLQGAQVTASEIFLVSSLDRSDYDFPKLETTLLRDLPAHKRHIFMQCLPSVTEAAIDRKRDALKQMMFLDALKRGATATIPFTGHVTDKDIEKLEEILTQYRSDFGLDDASLENVAKDLHVSVQDLKANLQSPRLLSADSHESLVENLKEGMEAISSVTGEFIAAGLYFTMVFYLQYYFLDTVASDAKALLNKEDLFHASGSYD</sequence>
<dbReference type="Ensembl" id="ENSCLAT00000025985.1">
    <property type="protein sequence ID" value="ENSCLAP00000025690.1"/>
    <property type="gene ID" value="ENSCLAG00000017811.1"/>
</dbReference>
<dbReference type="GO" id="GO:0045087">
    <property type="term" value="P:innate immune response"/>
    <property type="evidence" value="ECO:0007669"/>
    <property type="project" value="TreeGrafter"/>
</dbReference>
<dbReference type="GO" id="GO:0005525">
    <property type="term" value="F:GTP binding"/>
    <property type="evidence" value="ECO:0007669"/>
    <property type="project" value="UniProtKB-KW"/>
</dbReference>
<dbReference type="GO" id="GO:0000045">
    <property type="term" value="P:autophagosome assembly"/>
    <property type="evidence" value="ECO:0007669"/>
    <property type="project" value="TreeGrafter"/>
</dbReference>
<dbReference type="PANTHER" id="PTHR32341:SF15">
    <property type="entry name" value="INTERFERON-GAMMA-INDUCIBLE GTPASE 10-RELATED"/>
    <property type="match status" value="1"/>
</dbReference>
<dbReference type="GeneID" id="106146313"/>
<keyword evidence="5" id="KW-1133">Transmembrane helix</keyword>
<dbReference type="PROSITE" id="PS51716">
    <property type="entry name" value="G_IRG"/>
    <property type="match status" value="1"/>
</dbReference>
<comment type="similarity">
    <text evidence="1">Belongs to the TRAFAC class dynamin-like GTPase superfamily. IRG family.</text>
</comment>
<evidence type="ECO:0000313" key="8">
    <source>
        <dbReference type="Proteomes" id="UP000694398"/>
    </source>
</evidence>
<organism evidence="7 8">
    <name type="scientific">Chinchilla lanigera</name>
    <name type="common">Long-tailed chinchilla</name>
    <name type="synonym">Chinchilla villidera</name>
    <dbReference type="NCBI Taxonomy" id="34839"/>
    <lineage>
        <taxon>Eukaryota</taxon>
        <taxon>Metazoa</taxon>
        <taxon>Chordata</taxon>
        <taxon>Craniata</taxon>
        <taxon>Vertebrata</taxon>
        <taxon>Euteleostomi</taxon>
        <taxon>Mammalia</taxon>
        <taxon>Eutheria</taxon>
        <taxon>Euarchontoglires</taxon>
        <taxon>Glires</taxon>
        <taxon>Rodentia</taxon>
        <taxon>Hystricomorpha</taxon>
        <taxon>Chinchillidae</taxon>
        <taxon>Chinchilla</taxon>
    </lineage>
</organism>
<evidence type="ECO:0000256" key="2">
    <source>
        <dbReference type="ARBA" id="ARBA00022741"/>
    </source>
</evidence>
<evidence type="ECO:0000313" key="7">
    <source>
        <dbReference type="Ensembl" id="ENSCLAP00000025690.1"/>
    </source>
</evidence>
<keyword evidence="4" id="KW-0342">GTP-binding</keyword>
<dbReference type="Proteomes" id="UP000694398">
    <property type="component" value="Unassembled WGS sequence"/>
</dbReference>
<evidence type="ECO:0000256" key="3">
    <source>
        <dbReference type="ARBA" id="ARBA00022801"/>
    </source>
</evidence>
<dbReference type="InterPro" id="IPR030385">
    <property type="entry name" value="G_IRG_dom"/>
</dbReference>
<dbReference type="AlphaFoldDB" id="A0A8C2WEG2"/>
<keyword evidence="8" id="KW-1185">Reference proteome</keyword>
<dbReference type="OMA" id="RNDCIRN"/>
<dbReference type="Gene3D" id="3.40.50.300">
    <property type="entry name" value="P-loop containing nucleotide triphosphate hydrolases"/>
    <property type="match status" value="1"/>
</dbReference>
<dbReference type="OrthoDB" id="422720at2759"/>
<proteinExistence type="inferred from homology"/>
<dbReference type="FunFam" id="3.40.50.300:FF:000541">
    <property type="entry name" value="Immunity related GTPase M"/>
    <property type="match status" value="1"/>
</dbReference>
<protein>
    <submittedName>
        <fullName evidence="7">Interferon-inducible GTPase 1-like</fullName>
    </submittedName>
</protein>
<keyword evidence="2" id="KW-0547">Nucleotide-binding</keyword>
<feature type="domain" description="IRG-type G" evidence="6">
    <location>
        <begin position="68"/>
        <end position="250"/>
    </location>
</feature>
<gene>
    <name evidence="7" type="primary">LOC106146313</name>
</gene>
<dbReference type="GO" id="GO:0035458">
    <property type="term" value="P:cellular response to interferon-beta"/>
    <property type="evidence" value="ECO:0007669"/>
    <property type="project" value="TreeGrafter"/>
</dbReference>
<feature type="transmembrane region" description="Helical" evidence="5">
    <location>
        <begin position="377"/>
        <end position="395"/>
    </location>
</feature>
<reference evidence="7" key="2">
    <citation type="submission" date="2025-09" db="UniProtKB">
        <authorList>
            <consortium name="Ensembl"/>
        </authorList>
    </citation>
    <scope>IDENTIFICATION</scope>
</reference>
<dbReference type="PANTHER" id="PTHR32341">
    <property type="entry name" value="INTERFERON-INDUCIBLE GTPASE"/>
    <property type="match status" value="1"/>
</dbReference>
<keyword evidence="3" id="KW-0378">Hydrolase</keyword>
<dbReference type="InterPro" id="IPR051515">
    <property type="entry name" value="IRG"/>
</dbReference>
<keyword evidence="5" id="KW-0472">Membrane</keyword>
<evidence type="ECO:0000256" key="5">
    <source>
        <dbReference type="SAM" id="Phobius"/>
    </source>
</evidence>
<accession>A0A8C2WEG2</accession>
<dbReference type="CDD" id="cd04104">
    <property type="entry name" value="p47_IIGP_like"/>
    <property type="match status" value="1"/>
</dbReference>
<keyword evidence="5" id="KW-0812">Transmembrane</keyword>
<dbReference type="Pfam" id="PF05049">
    <property type="entry name" value="IIGP"/>
    <property type="match status" value="1"/>
</dbReference>
<reference evidence="7" key="1">
    <citation type="submission" date="2025-08" db="UniProtKB">
        <authorList>
            <consortium name="Ensembl"/>
        </authorList>
    </citation>
    <scope>IDENTIFICATION</scope>
</reference>
<dbReference type="GO" id="GO:0005789">
    <property type="term" value="C:endoplasmic reticulum membrane"/>
    <property type="evidence" value="ECO:0007669"/>
    <property type="project" value="TreeGrafter"/>
</dbReference>